<accession>A0AA38J0B6</accession>
<dbReference type="Proteomes" id="UP001168821">
    <property type="component" value="Unassembled WGS sequence"/>
</dbReference>
<name>A0AA38J0B6_9CUCU</name>
<feature type="domain" description="Helicase MOV-10 Ig-like" evidence="1">
    <location>
        <begin position="38"/>
        <end position="174"/>
    </location>
</feature>
<evidence type="ECO:0000259" key="1">
    <source>
        <dbReference type="Pfam" id="PF21633"/>
    </source>
</evidence>
<evidence type="ECO:0000313" key="3">
    <source>
        <dbReference type="Proteomes" id="UP001168821"/>
    </source>
</evidence>
<comment type="caution">
    <text evidence="2">The sequence shown here is derived from an EMBL/GenBank/DDBJ whole genome shotgun (WGS) entry which is preliminary data.</text>
</comment>
<dbReference type="EMBL" id="JALNTZ010000001">
    <property type="protein sequence ID" value="KAJ3664621.1"/>
    <property type="molecule type" value="Genomic_DNA"/>
</dbReference>
<dbReference type="Pfam" id="PF21633">
    <property type="entry name" value="MOV-10_Ig-like"/>
    <property type="match status" value="1"/>
</dbReference>
<organism evidence="2 3">
    <name type="scientific">Zophobas morio</name>
    <dbReference type="NCBI Taxonomy" id="2755281"/>
    <lineage>
        <taxon>Eukaryota</taxon>
        <taxon>Metazoa</taxon>
        <taxon>Ecdysozoa</taxon>
        <taxon>Arthropoda</taxon>
        <taxon>Hexapoda</taxon>
        <taxon>Insecta</taxon>
        <taxon>Pterygota</taxon>
        <taxon>Neoptera</taxon>
        <taxon>Endopterygota</taxon>
        <taxon>Coleoptera</taxon>
        <taxon>Polyphaga</taxon>
        <taxon>Cucujiformia</taxon>
        <taxon>Tenebrionidae</taxon>
        <taxon>Zophobas</taxon>
    </lineage>
</organism>
<proteinExistence type="predicted"/>
<dbReference type="AlphaFoldDB" id="A0AA38J0B6"/>
<gene>
    <name evidence="2" type="ORF">Zmor_000175</name>
</gene>
<dbReference type="InterPro" id="IPR049077">
    <property type="entry name" value="MOV-10_Ig-like"/>
</dbReference>
<sequence>MIAREISSQSSITSHDKGCIVGCVTQFICPYMTSKKALVNDRHGVELKIEVKKVNNFHYDFRNIKGKYVIKVTPEQLRLHNYTITFKCKIKNTKKDPFLVTNTNLLHPSHYFDIIHDNCFGDDESTFIKIAPGHVYPFKVTFTTDVLSCASYKIPLSCDFQTSDNKDNFTIVRTFLTIIADNIAAEEEKTKSPFTSQPWKDVHTTPTRKSTQYTDKYQVPGKLKRLVNHRLQRFTSCVPVQNNFYDVFF</sequence>
<evidence type="ECO:0000313" key="2">
    <source>
        <dbReference type="EMBL" id="KAJ3664621.1"/>
    </source>
</evidence>
<keyword evidence="3" id="KW-1185">Reference proteome</keyword>
<protein>
    <recommendedName>
        <fullName evidence="1">Helicase MOV-10 Ig-like domain-containing protein</fullName>
    </recommendedName>
</protein>
<reference evidence="2" key="1">
    <citation type="journal article" date="2023" name="G3 (Bethesda)">
        <title>Whole genome assemblies of Zophobas morio and Tenebrio molitor.</title>
        <authorList>
            <person name="Kaur S."/>
            <person name="Stinson S.A."/>
            <person name="diCenzo G.C."/>
        </authorList>
    </citation>
    <scope>NUCLEOTIDE SEQUENCE</scope>
    <source>
        <strain evidence="2">QUZm001</strain>
    </source>
</reference>